<gene>
    <name evidence="1" type="ORF">SAMN06269250_3556</name>
</gene>
<evidence type="ECO:0008006" key="3">
    <source>
        <dbReference type="Google" id="ProtNLM"/>
    </source>
</evidence>
<sequence>MRSSILYILLAIGLLSVFLFSWLPQPRLELSNYLPIWVTRWADDDANMNIRTAIPFVFLGGLSAIWLVSTNRPWPMWLAVWLGLVAIVTLAEAGQLLLPLRHFDWGDIGWGSGGAAAGLVLVTALLLAGREIKSLF</sequence>
<dbReference type="Proteomes" id="UP000219452">
    <property type="component" value="Unassembled WGS sequence"/>
</dbReference>
<dbReference type="AlphaFoldDB" id="A0A286G7U8"/>
<evidence type="ECO:0000313" key="2">
    <source>
        <dbReference type="Proteomes" id="UP000219452"/>
    </source>
</evidence>
<reference evidence="2" key="1">
    <citation type="submission" date="2017-09" db="EMBL/GenBank/DDBJ databases">
        <authorList>
            <person name="Varghese N."/>
            <person name="Submissions S."/>
        </authorList>
    </citation>
    <scope>NUCLEOTIDE SEQUENCE [LARGE SCALE GENOMIC DNA]</scope>
    <source>
        <strain evidence="2">DSM 29961</strain>
    </source>
</reference>
<keyword evidence="2" id="KW-1185">Reference proteome</keyword>
<proteinExistence type="predicted"/>
<accession>A0A286G7U8</accession>
<name>A0A286G7U8_9BACT</name>
<dbReference type="RefSeq" id="WP_097127137.1">
    <property type="nucleotide sequence ID" value="NZ_OCNH01000003.1"/>
</dbReference>
<protein>
    <recommendedName>
        <fullName evidence="3">VanZ like family protein</fullName>
    </recommendedName>
</protein>
<evidence type="ECO:0000313" key="1">
    <source>
        <dbReference type="EMBL" id="SOD91620.1"/>
    </source>
</evidence>
<organism evidence="1 2">
    <name type="scientific">Spirosoma fluviale</name>
    <dbReference type="NCBI Taxonomy" id="1597977"/>
    <lineage>
        <taxon>Bacteria</taxon>
        <taxon>Pseudomonadati</taxon>
        <taxon>Bacteroidota</taxon>
        <taxon>Cytophagia</taxon>
        <taxon>Cytophagales</taxon>
        <taxon>Cytophagaceae</taxon>
        <taxon>Spirosoma</taxon>
    </lineage>
</organism>
<dbReference type="EMBL" id="OCNH01000003">
    <property type="protein sequence ID" value="SOD91620.1"/>
    <property type="molecule type" value="Genomic_DNA"/>
</dbReference>
<dbReference type="OrthoDB" id="1358136at2"/>